<accession>A0AAI8VL89</accession>
<name>A0AAI8VL89_9PEZI</name>
<reference evidence="1" key="1">
    <citation type="submission" date="2023-10" db="EMBL/GenBank/DDBJ databases">
        <authorList>
            <person name="Hackl T."/>
        </authorList>
    </citation>
    <scope>NUCLEOTIDE SEQUENCE</scope>
</reference>
<sequence>MQRLSGSGLSHRLLAKTYLAPGQVRYRHFGRRKWLANSSWALSRKEFPTFEASTLLLDLDAEDSKFVRAYDGELDGVPEPGLALKERQTHPVRERIADFEKNYAADEAAYATNASCKFSPWHISDHDVLSVALLNTPTKPTTVASEKTPQIPRSLYYDQTIGSILDKNGIPKMVRESASKTIPYMMRRQWPPLRLSVVSGDEKLFADALRSCQEFAEIERLVANVMQTPQGCQLVSDSGSALMSVCNEIANDIAPSAILSFLTSLTLSLHHGRYTVPPELLEGGLEASLQCSAFATTQTYLRLSAQAGIELSKGKSAYIISIVKASISSFEPRNTQSMIGHHNADRLLAVFRLLTSHYLGARSKTFSGPGLWEYVSCLAQLGAFRTMWHDFQRRRISKTGHISIGHHATAQTPIVEAYMDAIHEACRTSNGVANFISSPDFMIASGEYEEDCRLDMEDIRKSADMLAMQGTGSSLANGFKRAPNVQEQMMAILSKRPIRGALLDLQAFLVNKQASLL</sequence>
<dbReference type="AlphaFoldDB" id="A0AAI8VL89"/>
<gene>
    <name evidence="1" type="ORF">KHLLAP_LOCUS10378</name>
</gene>
<dbReference type="EMBL" id="CAUWAG010000013">
    <property type="protein sequence ID" value="CAJ2509910.1"/>
    <property type="molecule type" value="Genomic_DNA"/>
</dbReference>
<evidence type="ECO:0000313" key="1">
    <source>
        <dbReference type="EMBL" id="CAJ2509910.1"/>
    </source>
</evidence>
<protein>
    <submittedName>
        <fullName evidence="1">Uu.00g058100.m01.CDS01</fullName>
    </submittedName>
</protein>
<comment type="caution">
    <text evidence="1">The sequence shown here is derived from an EMBL/GenBank/DDBJ whole genome shotgun (WGS) entry which is preliminary data.</text>
</comment>
<proteinExistence type="predicted"/>
<keyword evidence="2" id="KW-1185">Reference proteome</keyword>
<evidence type="ECO:0000313" key="2">
    <source>
        <dbReference type="Proteomes" id="UP001295740"/>
    </source>
</evidence>
<dbReference type="Proteomes" id="UP001295740">
    <property type="component" value="Unassembled WGS sequence"/>
</dbReference>
<organism evidence="1 2">
    <name type="scientific">Anthostomella pinea</name>
    <dbReference type="NCBI Taxonomy" id="933095"/>
    <lineage>
        <taxon>Eukaryota</taxon>
        <taxon>Fungi</taxon>
        <taxon>Dikarya</taxon>
        <taxon>Ascomycota</taxon>
        <taxon>Pezizomycotina</taxon>
        <taxon>Sordariomycetes</taxon>
        <taxon>Xylariomycetidae</taxon>
        <taxon>Xylariales</taxon>
        <taxon>Xylariaceae</taxon>
        <taxon>Anthostomella</taxon>
    </lineage>
</organism>